<name>A0A7C3EEU6_9SPIR</name>
<dbReference type="Gene3D" id="3.40.30.10">
    <property type="entry name" value="Glutaredoxin"/>
    <property type="match status" value="1"/>
</dbReference>
<sequence length="222" mass="24930">MVLNRAARKEADLRLGQLRRSVSIHVFTHRFEDSLSREVRQLAEELAELSSRVSVEISEATESGDLLRKFRLDTIPALVLTTKDAPEIRVYGLPLVYGFDLLLDILLGLGSLAEPKQELVTFLKNHEDKAPRAPVPMDLIISRYQAASIEAAAALWRLVKAEKAGLGTDHSIASIRIVEDFPHWIHRSDALHLPCLYMESGQTLSWPFTDELIAEKALFGHK</sequence>
<evidence type="ECO:0000313" key="1">
    <source>
        <dbReference type="EMBL" id="HFH30750.1"/>
    </source>
</evidence>
<dbReference type="SUPFAM" id="SSF52833">
    <property type="entry name" value="Thioredoxin-like"/>
    <property type="match status" value="1"/>
</dbReference>
<evidence type="ECO:0008006" key="2">
    <source>
        <dbReference type="Google" id="ProtNLM"/>
    </source>
</evidence>
<reference evidence="1" key="1">
    <citation type="journal article" date="2020" name="mSystems">
        <title>Genome- and Community-Level Interaction Insights into Carbon Utilization and Element Cycling Functions of Hydrothermarchaeota in Hydrothermal Sediment.</title>
        <authorList>
            <person name="Zhou Z."/>
            <person name="Liu Y."/>
            <person name="Xu W."/>
            <person name="Pan J."/>
            <person name="Luo Z.H."/>
            <person name="Li M."/>
        </authorList>
    </citation>
    <scope>NUCLEOTIDE SEQUENCE [LARGE SCALE GENOMIC DNA]</scope>
    <source>
        <strain evidence="1">SpSt-503</strain>
    </source>
</reference>
<accession>A0A7C3EEU6</accession>
<dbReference type="InterPro" id="IPR036249">
    <property type="entry name" value="Thioredoxin-like_sf"/>
</dbReference>
<dbReference type="EMBL" id="DSVL01000456">
    <property type="protein sequence ID" value="HFH30750.1"/>
    <property type="molecule type" value="Genomic_DNA"/>
</dbReference>
<proteinExistence type="predicted"/>
<gene>
    <name evidence="1" type="ORF">ENS59_14815</name>
</gene>
<organism evidence="1">
    <name type="scientific">Gracilinema caldarium</name>
    <dbReference type="NCBI Taxonomy" id="215591"/>
    <lineage>
        <taxon>Bacteria</taxon>
        <taxon>Pseudomonadati</taxon>
        <taxon>Spirochaetota</taxon>
        <taxon>Spirochaetia</taxon>
        <taxon>Spirochaetales</taxon>
        <taxon>Breznakiellaceae</taxon>
        <taxon>Gracilinema</taxon>
    </lineage>
</organism>
<protein>
    <recommendedName>
        <fullName evidence="2">Thioredoxin-like protein</fullName>
    </recommendedName>
</protein>
<comment type="caution">
    <text evidence="1">The sequence shown here is derived from an EMBL/GenBank/DDBJ whole genome shotgun (WGS) entry which is preliminary data.</text>
</comment>
<dbReference type="AlphaFoldDB" id="A0A7C3EEU6"/>